<feature type="compositionally biased region" description="Acidic residues" evidence="1">
    <location>
        <begin position="368"/>
        <end position="379"/>
    </location>
</feature>
<feature type="region of interest" description="Disordered" evidence="1">
    <location>
        <begin position="709"/>
        <end position="773"/>
    </location>
</feature>
<feature type="compositionally biased region" description="Basic and acidic residues" evidence="1">
    <location>
        <begin position="709"/>
        <end position="719"/>
    </location>
</feature>
<reference evidence="2" key="1">
    <citation type="journal article" date="2021" name="Mol. Ecol. Resour.">
        <title>Apolygus lucorum genome provides insights into omnivorousness and mesophyll feeding.</title>
        <authorList>
            <person name="Liu Y."/>
            <person name="Liu H."/>
            <person name="Wang H."/>
            <person name="Huang T."/>
            <person name="Liu B."/>
            <person name="Yang B."/>
            <person name="Yin L."/>
            <person name="Li B."/>
            <person name="Zhang Y."/>
            <person name="Zhang S."/>
            <person name="Jiang F."/>
            <person name="Zhang X."/>
            <person name="Ren Y."/>
            <person name="Wang B."/>
            <person name="Wang S."/>
            <person name="Lu Y."/>
            <person name="Wu K."/>
            <person name="Fan W."/>
            <person name="Wang G."/>
        </authorList>
    </citation>
    <scope>NUCLEOTIDE SEQUENCE</scope>
    <source>
        <strain evidence="2">12Hb</strain>
    </source>
</reference>
<evidence type="ECO:0000313" key="3">
    <source>
        <dbReference type="Proteomes" id="UP000466442"/>
    </source>
</evidence>
<gene>
    <name evidence="2" type="ORF">GE061_003236</name>
</gene>
<feature type="compositionally biased region" description="Low complexity" evidence="1">
    <location>
        <begin position="38"/>
        <end position="52"/>
    </location>
</feature>
<feature type="compositionally biased region" description="Low complexity" evidence="1">
    <location>
        <begin position="584"/>
        <end position="597"/>
    </location>
</feature>
<dbReference type="Proteomes" id="UP000466442">
    <property type="component" value="Unassembled WGS sequence"/>
</dbReference>
<evidence type="ECO:0000313" key="2">
    <source>
        <dbReference type="EMBL" id="KAF6202831.1"/>
    </source>
</evidence>
<dbReference type="AlphaFoldDB" id="A0A6A4J462"/>
<comment type="caution">
    <text evidence="2">The sequence shown here is derived from an EMBL/GenBank/DDBJ whole genome shotgun (WGS) entry which is preliminary data.</text>
</comment>
<feature type="compositionally biased region" description="Low complexity" evidence="1">
    <location>
        <begin position="279"/>
        <end position="297"/>
    </location>
</feature>
<name>A0A6A4J462_APOLU</name>
<feature type="region of interest" description="Disordered" evidence="1">
    <location>
        <begin position="1"/>
        <end position="58"/>
    </location>
</feature>
<keyword evidence="3" id="KW-1185">Reference proteome</keyword>
<protein>
    <submittedName>
        <fullName evidence="2">Uncharacterized protein</fullName>
    </submittedName>
</protein>
<dbReference type="EMBL" id="WIXP02000011">
    <property type="protein sequence ID" value="KAF6202831.1"/>
    <property type="molecule type" value="Genomic_DNA"/>
</dbReference>
<feature type="region of interest" description="Disordered" evidence="1">
    <location>
        <begin position="491"/>
        <end position="514"/>
    </location>
</feature>
<sequence length="773" mass="83013">MFRNFAAVSAGGMSPSATTPTPTTTPTGSSPRDDVAGSDDSSMNNTPTSSSSCLVESPKFSKKNQIQVSVLDPLSAQKSQNNLLQPPSILLEVSNKCLSPIREMPTPMPSPAITPVLPRHNQGGFLSPSVNNKSKDNCLSPGNPFQLTLDLPIRKDTLPLPPTNLVIPVLRVEEASPPSSGVLGPHLLCPGSPPPVKHPRIPYLYSPPQHKPLLKDLDKPNSLDLPCPPPLITVTCSMTEGESDGDSPALSTLGAVGGGPGMCYLSPFSICGRNDRTTSESNLSSSGYSSMASPGPSRCGSNNPLCPTDTEDHPHSILRRPSPLTRAPSEDSDPQQILLPLTVGGGGPMITGHHFATGRLRPRSDSETLSDDPQLESNDEGFGTDQLDEKIEDGEVKSAKELEVFMDDCTKSKSSSPTASVKHCSSFETGLEACKAKSSKVKHCASVEAGLDCFRVMPSAVKHSGSAEDALDSKRSRVSLQLPSILVDGEPHCEKHISPVSSRSESPLSDKTGISRFSPMFYGRMTDSDGLYDCGSSADLGGKSSRKHSAGRRKERRRSKSPTRISQTLLEVPNSKSGSADPIGSHSRSSSASGGSSTRCKPSPKRRARPHPVSTSSSSSAESLNSIRDMTSVLAQEKFLTGDSHWSSLDHPRSSQLDDSADETEDVTSKMLPESDPVTRVQRKICRMRAIGHQIRFLRRLEQSLKRSRDYQKQERLSSPERPLLPQEGSNGAAKRQDKRLSWLRQRSGAVSDSSGQQREWTAVPSHCSGHTD</sequence>
<feature type="compositionally biased region" description="Polar residues" evidence="1">
    <location>
        <begin position="562"/>
        <end position="578"/>
    </location>
</feature>
<proteinExistence type="predicted"/>
<feature type="compositionally biased region" description="Polar residues" evidence="1">
    <location>
        <begin position="749"/>
        <end position="760"/>
    </location>
</feature>
<feature type="compositionally biased region" description="Low complexity" evidence="1">
    <location>
        <begin position="498"/>
        <end position="509"/>
    </location>
</feature>
<feature type="compositionally biased region" description="Low complexity" evidence="1">
    <location>
        <begin position="614"/>
        <end position="624"/>
    </location>
</feature>
<organism evidence="2 3">
    <name type="scientific">Apolygus lucorum</name>
    <name type="common">Small green plant bug</name>
    <name type="synonym">Lygocoris lucorum</name>
    <dbReference type="NCBI Taxonomy" id="248454"/>
    <lineage>
        <taxon>Eukaryota</taxon>
        <taxon>Metazoa</taxon>
        <taxon>Ecdysozoa</taxon>
        <taxon>Arthropoda</taxon>
        <taxon>Hexapoda</taxon>
        <taxon>Insecta</taxon>
        <taxon>Pterygota</taxon>
        <taxon>Neoptera</taxon>
        <taxon>Paraneoptera</taxon>
        <taxon>Hemiptera</taxon>
        <taxon>Heteroptera</taxon>
        <taxon>Panheteroptera</taxon>
        <taxon>Cimicomorpha</taxon>
        <taxon>Miridae</taxon>
        <taxon>Mirini</taxon>
        <taxon>Apolygus</taxon>
    </lineage>
</organism>
<dbReference type="OrthoDB" id="418245at2759"/>
<feature type="compositionally biased region" description="Low complexity" evidence="1">
    <location>
        <begin position="14"/>
        <end position="30"/>
    </location>
</feature>
<feature type="region of interest" description="Disordered" evidence="1">
    <location>
        <begin position="536"/>
        <end position="624"/>
    </location>
</feature>
<feature type="region of interest" description="Disordered" evidence="1">
    <location>
        <begin position="276"/>
        <end position="385"/>
    </location>
</feature>
<feature type="region of interest" description="Disordered" evidence="1">
    <location>
        <begin position="644"/>
        <end position="674"/>
    </location>
</feature>
<accession>A0A6A4J462</accession>
<evidence type="ECO:0000256" key="1">
    <source>
        <dbReference type="SAM" id="MobiDB-lite"/>
    </source>
</evidence>
<feature type="compositionally biased region" description="Basic residues" evidence="1">
    <location>
        <begin position="544"/>
        <end position="561"/>
    </location>
</feature>